<keyword evidence="3" id="KW-1185">Reference proteome</keyword>
<dbReference type="RefSeq" id="WP_042158038.1">
    <property type="nucleotide sequence ID" value="NZ_BBNO01000007.1"/>
</dbReference>
<protein>
    <submittedName>
        <fullName evidence="2">Cytochrome P450</fullName>
    </submittedName>
</protein>
<dbReference type="InterPro" id="IPR002397">
    <property type="entry name" value="Cyt_P450_B"/>
</dbReference>
<accession>A0A0P4RBM4</accession>
<name>A0A0P4RBM4_9ACTN</name>
<dbReference type="GO" id="GO:0016705">
    <property type="term" value="F:oxidoreductase activity, acting on paired donors, with incorporation or reduction of molecular oxygen"/>
    <property type="evidence" value="ECO:0007669"/>
    <property type="project" value="InterPro"/>
</dbReference>
<dbReference type="EMBL" id="BBNO01000007">
    <property type="protein sequence ID" value="GAO10481.1"/>
    <property type="molecule type" value="Genomic_DNA"/>
</dbReference>
<dbReference type="PANTHER" id="PTHR46696:SF1">
    <property type="entry name" value="CYTOCHROME P450 YJIB-RELATED"/>
    <property type="match status" value="1"/>
</dbReference>
<reference evidence="3" key="1">
    <citation type="submission" date="2014-09" db="EMBL/GenBank/DDBJ databases">
        <title>Whole genome shotgun sequence of Streptomyces sp. NBRC 110027.</title>
        <authorList>
            <person name="Komaki H."/>
            <person name="Ichikawa N."/>
            <person name="Katano-Makiyama Y."/>
            <person name="Hosoyama A."/>
            <person name="Hashimoto M."/>
            <person name="Uohara A."/>
            <person name="Kitahashi Y."/>
            <person name="Ohji S."/>
            <person name="Kimura A."/>
            <person name="Yamazoe A."/>
            <person name="Igarashi Y."/>
            <person name="Fujita N."/>
        </authorList>
    </citation>
    <scope>NUCLEOTIDE SEQUENCE [LARGE SCALE GENOMIC DNA]</scope>
    <source>
        <strain evidence="3">NBRC 110027</strain>
    </source>
</reference>
<comment type="caution">
    <text evidence="2">The sequence shown here is derived from an EMBL/GenBank/DDBJ whole genome shotgun (WGS) entry which is preliminary data.</text>
</comment>
<dbReference type="AlphaFoldDB" id="A0A0P4RBM4"/>
<dbReference type="PANTHER" id="PTHR46696">
    <property type="entry name" value="P450, PUTATIVE (EUROFUNG)-RELATED"/>
    <property type="match status" value="1"/>
</dbReference>
<dbReference type="InterPro" id="IPR001128">
    <property type="entry name" value="Cyt_P450"/>
</dbReference>
<dbReference type="Pfam" id="PF00067">
    <property type="entry name" value="p450"/>
    <property type="match status" value="1"/>
</dbReference>
<dbReference type="InterPro" id="IPR036396">
    <property type="entry name" value="Cyt_P450_sf"/>
</dbReference>
<dbReference type="GO" id="GO:0004497">
    <property type="term" value="F:monooxygenase activity"/>
    <property type="evidence" value="ECO:0007669"/>
    <property type="project" value="InterPro"/>
</dbReference>
<evidence type="ECO:0000313" key="2">
    <source>
        <dbReference type="EMBL" id="GAO10481.1"/>
    </source>
</evidence>
<dbReference type="PRINTS" id="PR00359">
    <property type="entry name" value="BP450"/>
</dbReference>
<reference evidence="2 3" key="2">
    <citation type="journal article" date="2015" name="Stand. Genomic Sci.">
        <title>Draft genome sequence of marine-derived Streptomyces sp. TP-A0598, a producer of anti-MRSA antibiotic lydicamycins.</title>
        <authorList>
            <person name="Komaki H."/>
            <person name="Ichikawa N."/>
            <person name="Hosoyama A."/>
            <person name="Fujita N."/>
            <person name="Igarashi Y."/>
        </authorList>
    </citation>
    <scope>NUCLEOTIDE SEQUENCE [LARGE SCALE GENOMIC DNA]</scope>
    <source>
        <strain evidence="2 3">NBRC 110027</strain>
    </source>
</reference>
<dbReference type="Gene3D" id="1.10.630.10">
    <property type="entry name" value="Cytochrome P450"/>
    <property type="match status" value="1"/>
</dbReference>
<dbReference type="GO" id="GO:0020037">
    <property type="term" value="F:heme binding"/>
    <property type="evidence" value="ECO:0007669"/>
    <property type="project" value="InterPro"/>
</dbReference>
<evidence type="ECO:0000256" key="1">
    <source>
        <dbReference type="ARBA" id="ARBA00010617"/>
    </source>
</evidence>
<dbReference type="Proteomes" id="UP000048965">
    <property type="component" value="Unassembled WGS sequence"/>
</dbReference>
<gene>
    <name evidence="2" type="ORF">TPA0598_07_02050</name>
</gene>
<proteinExistence type="inferred from homology"/>
<dbReference type="SUPFAM" id="SSF48264">
    <property type="entry name" value="Cytochrome P450"/>
    <property type="match status" value="1"/>
</dbReference>
<organism evidence="2 3">
    <name type="scientific">Streptomyces lydicamycinicus</name>
    <dbReference type="NCBI Taxonomy" id="1546107"/>
    <lineage>
        <taxon>Bacteria</taxon>
        <taxon>Bacillati</taxon>
        <taxon>Actinomycetota</taxon>
        <taxon>Actinomycetes</taxon>
        <taxon>Kitasatosporales</taxon>
        <taxon>Streptomycetaceae</taxon>
        <taxon>Streptomyces</taxon>
    </lineage>
</organism>
<dbReference type="OrthoDB" id="54272at2"/>
<sequence>MSDYDPLDAATVADPYPVYERLRKNSPVFWSERFGSWIVTRYSDCHSVLSDVDVFASDWRRAGHEAPPTAALSMQELDPPDHTPVRRLFTTALRDQDLDAIAAFAVRDTAVVFEQLADAPSFDFTAEVARPVALQAVCRLLGVDPPPVAAFAELSDALVRGMDAGLLPEVLEPAMAARGRINELMAEWFTAHRRPGLLTQVLHGAGAAGVTEDAVWNNVRVLFLAGFSTTVGAAANAVLALLEHPGALERLRDPALLDSGVEELLRYDGPVQGTTRACVDTTKIDGVTVERGQLVLALFGAANRDPERFASPDELLLDRHPNRHLSLGWGPHACSGALLARIIIRALVQQLLDAPAPPRLAAPPVRVPRATLRYPDRLPVTFQNAEPER</sequence>
<dbReference type="GO" id="GO:0005506">
    <property type="term" value="F:iron ion binding"/>
    <property type="evidence" value="ECO:0007669"/>
    <property type="project" value="InterPro"/>
</dbReference>
<evidence type="ECO:0000313" key="3">
    <source>
        <dbReference type="Proteomes" id="UP000048965"/>
    </source>
</evidence>
<comment type="similarity">
    <text evidence="1">Belongs to the cytochrome P450 family.</text>
</comment>